<evidence type="ECO:0000313" key="2">
    <source>
        <dbReference type="Proteomes" id="UP000250321"/>
    </source>
</evidence>
<dbReference type="EMBL" id="PJQY01001369">
    <property type="protein sequence ID" value="PQQ03216.1"/>
    <property type="molecule type" value="Genomic_DNA"/>
</dbReference>
<keyword evidence="1" id="KW-0430">Lectin</keyword>
<name>A0A314ZMN6_PRUYE</name>
<protein>
    <submittedName>
        <fullName evidence="1">G-type lectin S-receptor-like serine/threonine-protein kinase</fullName>
    </submittedName>
</protein>
<comment type="caution">
    <text evidence="1">The sequence shown here is derived from an EMBL/GenBank/DDBJ whole genome shotgun (WGS) entry which is preliminary data.</text>
</comment>
<keyword evidence="1" id="KW-0418">Kinase</keyword>
<sequence>MRCCRFPNSNIKILLGSWAALSRTMRNPMTGGAVLDWGRCFKIIQGVARGLLYLLHDSCLKRLYVYGVCHGREIF</sequence>
<keyword evidence="1" id="KW-0808">Transferase</keyword>
<organism evidence="1 2">
    <name type="scientific">Prunus yedoensis var. nudiflora</name>
    <dbReference type="NCBI Taxonomy" id="2094558"/>
    <lineage>
        <taxon>Eukaryota</taxon>
        <taxon>Viridiplantae</taxon>
        <taxon>Streptophyta</taxon>
        <taxon>Embryophyta</taxon>
        <taxon>Tracheophyta</taxon>
        <taxon>Spermatophyta</taxon>
        <taxon>Magnoliopsida</taxon>
        <taxon>eudicotyledons</taxon>
        <taxon>Gunneridae</taxon>
        <taxon>Pentapetalae</taxon>
        <taxon>rosids</taxon>
        <taxon>fabids</taxon>
        <taxon>Rosales</taxon>
        <taxon>Rosaceae</taxon>
        <taxon>Amygdaloideae</taxon>
        <taxon>Amygdaleae</taxon>
        <taxon>Prunus</taxon>
    </lineage>
</organism>
<dbReference type="GO" id="GO:0030246">
    <property type="term" value="F:carbohydrate binding"/>
    <property type="evidence" value="ECO:0007669"/>
    <property type="project" value="UniProtKB-KW"/>
</dbReference>
<gene>
    <name evidence="1" type="ORF">Pyn_14278</name>
</gene>
<keyword evidence="1" id="KW-0675">Receptor</keyword>
<dbReference type="AlphaFoldDB" id="A0A314ZMN6"/>
<dbReference type="GO" id="GO:0016301">
    <property type="term" value="F:kinase activity"/>
    <property type="evidence" value="ECO:0007669"/>
    <property type="project" value="UniProtKB-KW"/>
</dbReference>
<proteinExistence type="predicted"/>
<evidence type="ECO:0000313" key="1">
    <source>
        <dbReference type="EMBL" id="PQQ03216.1"/>
    </source>
</evidence>
<reference evidence="1 2" key="1">
    <citation type="submission" date="2018-02" db="EMBL/GenBank/DDBJ databases">
        <title>Draft genome of wild Prunus yedoensis var. nudiflora.</title>
        <authorList>
            <person name="Baek S."/>
            <person name="Kim J.-H."/>
            <person name="Choi K."/>
            <person name="Kim G.-B."/>
            <person name="Cho A."/>
            <person name="Jang H."/>
            <person name="Shin C.-H."/>
            <person name="Yu H.-J."/>
            <person name="Mun J.-H."/>
        </authorList>
    </citation>
    <scope>NUCLEOTIDE SEQUENCE [LARGE SCALE GENOMIC DNA]</scope>
    <source>
        <strain evidence="2">cv. Jeju island</strain>
        <tissue evidence="1">Leaf</tissue>
    </source>
</reference>
<keyword evidence="2" id="KW-1185">Reference proteome</keyword>
<dbReference type="Proteomes" id="UP000250321">
    <property type="component" value="Unassembled WGS sequence"/>
</dbReference>
<accession>A0A314ZMN6</accession>
<dbReference type="OrthoDB" id="4062651at2759"/>